<gene>
    <name evidence="2" type="ORF">PEPS_26700</name>
</gene>
<sequence>MNYFTIAAGLLATFACIGHFTMGTKDFLRPILQANVALIPRKVMQSLFHYMSVILVLTAVLLLSFGFGHHLGFEHPKDIILLWAVLYLGLGIAQFAVALTLPVKGNIFRLFQWIFWLLISAFCFLSL</sequence>
<proteinExistence type="predicted"/>
<keyword evidence="1" id="KW-0812">Transmembrane</keyword>
<keyword evidence="3" id="KW-1185">Reference proteome</keyword>
<dbReference type="Proteomes" id="UP001354989">
    <property type="component" value="Chromosome"/>
</dbReference>
<dbReference type="EMBL" id="AP025292">
    <property type="protein sequence ID" value="BDD00390.1"/>
    <property type="molecule type" value="Genomic_DNA"/>
</dbReference>
<evidence type="ECO:0008006" key="4">
    <source>
        <dbReference type="Google" id="ProtNLM"/>
    </source>
</evidence>
<feature type="transmembrane region" description="Helical" evidence="1">
    <location>
        <begin position="107"/>
        <end position="125"/>
    </location>
</feature>
<accession>A0ABM7VHD7</accession>
<feature type="transmembrane region" description="Helical" evidence="1">
    <location>
        <begin position="79"/>
        <end position="101"/>
    </location>
</feature>
<dbReference type="RefSeq" id="WP_338397297.1">
    <property type="nucleotide sequence ID" value="NZ_AP025292.1"/>
</dbReference>
<name>A0ABM7VHD7_9BACT</name>
<protein>
    <recommendedName>
        <fullName evidence="4">DUF423 domain-containing protein</fullName>
    </recommendedName>
</protein>
<evidence type="ECO:0000313" key="3">
    <source>
        <dbReference type="Proteomes" id="UP001354989"/>
    </source>
</evidence>
<keyword evidence="1" id="KW-1133">Transmembrane helix</keyword>
<feature type="transmembrane region" description="Helical" evidence="1">
    <location>
        <begin position="47"/>
        <end position="67"/>
    </location>
</feature>
<organism evidence="2 3">
    <name type="scientific">Persicobacter psychrovividus</name>
    <dbReference type="NCBI Taxonomy" id="387638"/>
    <lineage>
        <taxon>Bacteria</taxon>
        <taxon>Pseudomonadati</taxon>
        <taxon>Bacteroidota</taxon>
        <taxon>Cytophagia</taxon>
        <taxon>Cytophagales</taxon>
        <taxon>Persicobacteraceae</taxon>
        <taxon>Persicobacter</taxon>
    </lineage>
</organism>
<reference evidence="2 3" key="1">
    <citation type="submission" date="2021-12" db="EMBL/GenBank/DDBJ databases">
        <title>Genome sequencing of bacteria with rrn-lacking chromosome and rrn-plasmid.</title>
        <authorList>
            <person name="Anda M."/>
            <person name="Iwasaki W."/>
        </authorList>
    </citation>
    <scope>NUCLEOTIDE SEQUENCE [LARGE SCALE GENOMIC DNA]</scope>
    <source>
        <strain evidence="2 3">NBRC 101262</strain>
    </source>
</reference>
<evidence type="ECO:0000313" key="2">
    <source>
        <dbReference type="EMBL" id="BDD00390.1"/>
    </source>
</evidence>
<keyword evidence="1" id="KW-0472">Membrane</keyword>
<evidence type="ECO:0000256" key="1">
    <source>
        <dbReference type="SAM" id="Phobius"/>
    </source>
</evidence>